<dbReference type="SUPFAM" id="SSF55136">
    <property type="entry name" value="Probable bacterial effector-binding domain"/>
    <property type="match status" value="1"/>
</dbReference>
<evidence type="ECO:0000256" key="1">
    <source>
        <dbReference type="ARBA" id="ARBA00023125"/>
    </source>
</evidence>
<name>A0A318SRB1_9DEIO</name>
<comment type="caution">
    <text evidence="4">The sequence shown here is derived from an EMBL/GenBank/DDBJ whole genome shotgun (WGS) entry which is preliminary data.</text>
</comment>
<dbReference type="RefSeq" id="WP_170130905.1">
    <property type="nucleotide sequence ID" value="NZ_QJSX01000003.1"/>
</dbReference>
<dbReference type="Pfam" id="PF13411">
    <property type="entry name" value="MerR_1"/>
    <property type="match status" value="1"/>
</dbReference>
<dbReference type="AlphaFoldDB" id="A0A318SRB1"/>
<dbReference type="EMBL" id="QJSX01000003">
    <property type="protein sequence ID" value="PYE55463.1"/>
    <property type="molecule type" value="Genomic_DNA"/>
</dbReference>
<dbReference type="GO" id="GO:0003677">
    <property type="term" value="F:DNA binding"/>
    <property type="evidence" value="ECO:0007669"/>
    <property type="project" value="UniProtKB-KW"/>
</dbReference>
<dbReference type="Gene3D" id="3.20.80.10">
    <property type="entry name" value="Regulatory factor, effector binding domain"/>
    <property type="match status" value="1"/>
</dbReference>
<evidence type="ECO:0000313" key="4">
    <source>
        <dbReference type="EMBL" id="PYE55463.1"/>
    </source>
</evidence>
<feature type="coiled-coil region" evidence="2">
    <location>
        <begin position="87"/>
        <end position="114"/>
    </location>
</feature>
<dbReference type="InterPro" id="IPR009061">
    <property type="entry name" value="DNA-bd_dom_put_sf"/>
</dbReference>
<organism evidence="4 5">
    <name type="scientific">Deinococcus yavapaiensis KR-236</name>
    <dbReference type="NCBI Taxonomy" id="694435"/>
    <lineage>
        <taxon>Bacteria</taxon>
        <taxon>Thermotogati</taxon>
        <taxon>Deinococcota</taxon>
        <taxon>Deinococci</taxon>
        <taxon>Deinococcales</taxon>
        <taxon>Deinococcaceae</taxon>
        <taxon>Deinococcus</taxon>
    </lineage>
</organism>
<dbReference type="PANTHER" id="PTHR30204:SF97">
    <property type="entry name" value="MERR FAMILY REGULATORY PROTEIN"/>
    <property type="match status" value="1"/>
</dbReference>
<dbReference type="Gene3D" id="1.10.1660.10">
    <property type="match status" value="1"/>
</dbReference>
<dbReference type="InterPro" id="IPR011256">
    <property type="entry name" value="Reg_factor_effector_dom_sf"/>
</dbReference>
<evidence type="ECO:0000259" key="3">
    <source>
        <dbReference type="PROSITE" id="PS50937"/>
    </source>
</evidence>
<evidence type="ECO:0000256" key="2">
    <source>
        <dbReference type="SAM" id="Coils"/>
    </source>
</evidence>
<dbReference type="PROSITE" id="PS50937">
    <property type="entry name" value="HTH_MERR_2"/>
    <property type="match status" value="1"/>
</dbReference>
<dbReference type="InterPro" id="IPR047057">
    <property type="entry name" value="MerR_fam"/>
</dbReference>
<sequence length="321" mass="36826">MGSKETAGALYSIGRFALLSRMSATTLRFYDAQGILKPTAVDDKTGYRYYTADQLPFARSLHRLRQAQLPLDALREFTYAPTEECVRRLHGEQLQQLRHDLDDLNARLRVLERRLAYPWHEQAYQVTVERHSSAPFVFLPHRVTLAHIETAREQAFEHVQAHLARHDVQPASPPVCFFPPRPTDSAEQRRHDLEKIRTVYAGFEVNEIVPSHGRILAGFTPGGTWYVTRHRGLHDYLGCMGPMDYFMSERLRTDGVELRRGHGDFLVAEVYTRGPWDTDELGTLETTVRWLIRGETAGSLRQNESVPILTWDKQRGFVVGS</sequence>
<reference evidence="4 5" key="1">
    <citation type="submission" date="2018-06" db="EMBL/GenBank/DDBJ databases">
        <title>Genomic Encyclopedia of Type Strains, Phase IV (KMG-IV): sequencing the most valuable type-strain genomes for metagenomic binning, comparative biology and taxonomic classification.</title>
        <authorList>
            <person name="Goeker M."/>
        </authorList>
    </citation>
    <scope>NUCLEOTIDE SEQUENCE [LARGE SCALE GENOMIC DNA]</scope>
    <source>
        <strain evidence="4 5">DSM 18048</strain>
    </source>
</reference>
<dbReference type="GO" id="GO:0003700">
    <property type="term" value="F:DNA-binding transcription factor activity"/>
    <property type="evidence" value="ECO:0007669"/>
    <property type="project" value="InterPro"/>
</dbReference>
<keyword evidence="2" id="KW-0175">Coiled coil</keyword>
<dbReference type="InterPro" id="IPR000551">
    <property type="entry name" value="MerR-type_HTH_dom"/>
</dbReference>
<dbReference type="SUPFAM" id="SSF46955">
    <property type="entry name" value="Putative DNA-binding domain"/>
    <property type="match status" value="1"/>
</dbReference>
<gene>
    <name evidence="4" type="ORF">DES52_103296</name>
</gene>
<accession>A0A318SRB1</accession>
<feature type="domain" description="HTH merR-type" evidence="3">
    <location>
        <begin position="10"/>
        <end position="80"/>
    </location>
</feature>
<dbReference type="Proteomes" id="UP000248326">
    <property type="component" value="Unassembled WGS sequence"/>
</dbReference>
<evidence type="ECO:0000313" key="5">
    <source>
        <dbReference type="Proteomes" id="UP000248326"/>
    </source>
</evidence>
<keyword evidence="5" id="KW-1185">Reference proteome</keyword>
<dbReference type="PANTHER" id="PTHR30204">
    <property type="entry name" value="REDOX-CYCLING DRUG-SENSING TRANSCRIPTIONAL ACTIVATOR SOXR"/>
    <property type="match status" value="1"/>
</dbReference>
<protein>
    <submittedName>
        <fullName evidence="4">DNA-binding transcriptional MerR regulator</fullName>
    </submittedName>
</protein>
<dbReference type="SMART" id="SM00422">
    <property type="entry name" value="HTH_MERR"/>
    <property type="match status" value="1"/>
</dbReference>
<keyword evidence="1 4" id="KW-0238">DNA-binding</keyword>
<proteinExistence type="predicted"/>